<dbReference type="Pfam" id="PF12228">
    <property type="entry name" value="DUF3604"/>
    <property type="match status" value="1"/>
</dbReference>
<name>X5MGI4_9HYPH</name>
<evidence type="ECO:0000313" key="1">
    <source>
        <dbReference type="EMBL" id="CDO60594.1"/>
    </source>
</evidence>
<keyword evidence="2" id="KW-1185">Reference proteome</keyword>
<organism evidence="1 2">
    <name type="scientific">Candidatus Phaeomarinibacter ectocarpi</name>
    <dbReference type="NCBI Taxonomy" id="1458461"/>
    <lineage>
        <taxon>Bacteria</taxon>
        <taxon>Pseudomonadati</taxon>
        <taxon>Pseudomonadota</taxon>
        <taxon>Alphaproteobacteria</taxon>
        <taxon>Hyphomicrobiales</taxon>
        <taxon>Parvibaculaceae</taxon>
        <taxon>Candidatus Phaeomarinibacter</taxon>
    </lineage>
</organism>
<proteinExistence type="predicted"/>
<gene>
    <name evidence="1" type="ORF">BN1012_Phect2381</name>
</gene>
<dbReference type="STRING" id="1458461.BN1012_Phect2381"/>
<sequence length="650" mass="69945">MAAGAALALVACGDTGNDTAADATAPEPAEVSEVTAAETVAPETESVAPVAAAPADTMATDVFWGDTHLHTSDSADAFAFGARLGPEAALKFASGEKVTSTTGTEAQLSRPLDFLVIADHAEGLGVTREIYNGNPALMTDERLARWSKMLQAGGKESAQATLELIDGHTKGTNPEVLGDPKVMGPILKNLWQSRGDLIEQYNEPGTFTAFVGYEYTSVPKGDNMHRVVVYRDGPEITNNVFPFSSTVSEDPADLWTALEQYEAKTGGQVLAIPHNSNLSNGRMFALVDFEGAAIDAEYATRRARWEPIVEVTQIKGDSESHPFLSPNDEFASYGDAGWEDGNLNIVGNKTPEMLSGDYVREALKRGLTIEKDTGVNPFKFGMIGSTDSHTALATADSDNFFGKHTGVEPGKRRANKTDGGGSSDGIRRLGWQYLASGYAAVWARENTREALFDAMMRKEVYASTGPRIQLRFFGGCDFVAEDAEASDFATRGYAKGVPMGGDVAACADGAAPSFLVHSVMDPDGANLDRVQIIKGWVDANGETQEQVHDAVWSDDRVRDADGKVPDVGNTVDLSGPSWTNTIGAAQLATVWTDPDFDPTQRAFYYVRTIEIPTPRWTAYDVVRYGTELPEGAELINQERAYSSPIWYDPA</sequence>
<evidence type="ECO:0000313" key="2">
    <source>
        <dbReference type="Proteomes" id="UP000032160"/>
    </source>
</evidence>
<dbReference type="Proteomes" id="UP000032160">
    <property type="component" value="Chromosome I"/>
</dbReference>
<dbReference type="PATRIC" id="fig|1458461.3.peg.2387"/>
<dbReference type="KEGG" id="pect:BN1012_Phect2381"/>
<dbReference type="EMBL" id="HG966617">
    <property type="protein sequence ID" value="CDO60594.1"/>
    <property type="molecule type" value="Genomic_DNA"/>
</dbReference>
<protein>
    <recommendedName>
        <fullName evidence="3">DUF3604 domain-containing protein</fullName>
    </recommendedName>
</protein>
<dbReference type="HOGENOM" id="CLU_022758_0_0_5"/>
<dbReference type="InterPro" id="IPR022028">
    <property type="entry name" value="DUF3604"/>
</dbReference>
<evidence type="ECO:0008006" key="3">
    <source>
        <dbReference type="Google" id="ProtNLM"/>
    </source>
</evidence>
<accession>X5MGI4</accession>
<dbReference type="AlphaFoldDB" id="X5MGI4"/>
<reference evidence="1 2" key="1">
    <citation type="journal article" date="2014" name="Front. Genet.">
        <title>Genome and metabolic network of "Candidatus Phaeomarinobacter ectocarpi" Ec32, a new candidate genus of Alphaproteobacteria frequently associated with brown algae.</title>
        <authorList>
            <person name="Dittami S.M."/>
            <person name="Barbeyron T."/>
            <person name="Boyen C."/>
            <person name="Cambefort J."/>
            <person name="Collet G."/>
            <person name="Delage L."/>
            <person name="Gobet A."/>
            <person name="Groisillier A."/>
            <person name="Leblanc C."/>
            <person name="Michel G."/>
            <person name="Scornet D."/>
            <person name="Siegel A."/>
            <person name="Tapia J.E."/>
            <person name="Tonon T."/>
        </authorList>
    </citation>
    <scope>NUCLEOTIDE SEQUENCE [LARGE SCALE GENOMIC DNA]</scope>
    <source>
        <strain evidence="1 2">Ec32</strain>
    </source>
</reference>